<organism evidence="2 3">
    <name type="scientific">Cytobacillus oceanisediminis</name>
    <dbReference type="NCBI Taxonomy" id="665099"/>
    <lineage>
        <taxon>Bacteria</taxon>
        <taxon>Bacillati</taxon>
        <taxon>Bacillota</taxon>
        <taxon>Bacilli</taxon>
        <taxon>Bacillales</taxon>
        <taxon>Bacillaceae</taxon>
        <taxon>Cytobacillus</taxon>
    </lineage>
</organism>
<evidence type="ECO:0000313" key="2">
    <source>
        <dbReference type="EMBL" id="OHX44761.1"/>
    </source>
</evidence>
<keyword evidence="3" id="KW-1185">Reference proteome</keyword>
<feature type="transmembrane region" description="Helical" evidence="1">
    <location>
        <begin position="17"/>
        <end position="36"/>
    </location>
</feature>
<keyword evidence="1" id="KW-0812">Transmembrane</keyword>
<gene>
    <name evidence="2" type="ORF">BBV17_24980</name>
</gene>
<sequence>MKNFIEKCNTDWHKRSLYLYAIIVLGHWLEHIFQVVQIHSFHMETHNANGFLGMYAPWLVKSEWLHTGYAWLMIIGLIILRKGFMGLSKSWWILSLTIQAWHVVEHSLLSFQAITGISFFGYDSPTSVLQLIIPRVELHLFYNSIVTVPMVIAMLTHMFPSKKVRANMKCTCAVKF</sequence>
<feature type="transmembrane region" description="Helical" evidence="1">
    <location>
        <begin position="64"/>
        <end position="80"/>
    </location>
</feature>
<proteinExistence type="predicted"/>
<dbReference type="RefSeq" id="WP_071158680.1">
    <property type="nucleotide sequence ID" value="NZ_MBRJ01000040.1"/>
</dbReference>
<dbReference type="Proteomes" id="UP000180194">
    <property type="component" value="Unassembled WGS sequence"/>
</dbReference>
<evidence type="ECO:0000313" key="3">
    <source>
        <dbReference type="Proteomes" id="UP000180194"/>
    </source>
</evidence>
<dbReference type="EMBL" id="MBRJ01000040">
    <property type="protein sequence ID" value="OHX44761.1"/>
    <property type="molecule type" value="Genomic_DNA"/>
</dbReference>
<protein>
    <submittedName>
        <fullName evidence="2">Uncharacterized protein</fullName>
    </submittedName>
</protein>
<reference evidence="2 3" key="1">
    <citation type="submission" date="2016-07" db="EMBL/GenBank/DDBJ databases">
        <title>Bacillus oceanisediminis whole genome.</title>
        <authorList>
            <person name="Pal Y."/>
            <person name="Verma A."/>
            <person name="Mual P."/>
            <person name="Srinivasan K."/>
        </authorList>
    </citation>
    <scope>NUCLEOTIDE SEQUENCE [LARGE SCALE GENOMIC DNA]</scope>
    <source>
        <strain evidence="2 3">Bhandara28</strain>
    </source>
</reference>
<comment type="caution">
    <text evidence="2">The sequence shown here is derived from an EMBL/GenBank/DDBJ whole genome shotgun (WGS) entry which is preliminary data.</text>
</comment>
<feature type="transmembrane region" description="Helical" evidence="1">
    <location>
        <begin position="92"/>
        <end position="120"/>
    </location>
</feature>
<evidence type="ECO:0000256" key="1">
    <source>
        <dbReference type="SAM" id="Phobius"/>
    </source>
</evidence>
<feature type="transmembrane region" description="Helical" evidence="1">
    <location>
        <begin position="140"/>
        <end position="159"/>
    </location>
</feature>
<accession>A0ABX3CNF2</accession>
<keyword evidence="1" id="KW-1133">Transmembrane helix</keyword>
<name>A0ABX3CNF2_9BACI</name>
<keyword evidence="1" id="KW-0472">Membrane</keyword>